<reference evidence="1" key="1">
    <citation type="journal article" date="2020" name="Int. J. Syst. Evol. Microbiol.">
        <title>Aquipluma nitroreducens gen. nov. sp. nov., a novel facultatively anaerobic bacterium isolated from a freshwater lake.</title>
        <authorList>
            <person name="Watanabe M."/>
            <person name="Kojima H."/>
            <person name="Fukui M."/>
        </authorList>
    </citation>
    <scope>NUCLEOTIDE SEQUENCE</scope>
    <source>
        <strain evidence="1">MeG22</strain>
    </source>
</reference>
<evidence type="ECO:0000313" key="2">
    <source>
        <dbReference type="Proteomes" id="UP001193389"/>
    </source>
</evidence>
<evidence type="ECO:0000313" key="1">
    <source>
        <dbReference type="EMBL" id="BBE20879.1"/>
    </source>
</evidence>
<gene>
    <name evidence="1" type="ORF">AQPE_5074</name>
</gene>
<organism evidence="1 2">
    <name type="scientific">Aquipluma nitroreducens</name>
    <dbReference type="NCBI Taxonomy" id="2010828"/>
    <lineage>
        <taxon>Bacteria</taxon>
        <taxon>Pseudomonadati</taxon>
        <taxon>Bacteroidota</taxon>
        <taxon>Bacteroidia</taxon>
        <taxon>Marinilabiliales</taxon>
        <taxon>Prolixibacteraceae</taxon>
        <taxon>Aquipluma</taxon>
    </lineage>
</organism>
<accession>A0A5K7SH97</accession>
<sequence>MSFCLLFWFTNLIELPAFVCVKPNTLHAKGGLLWKPETLKIINSLLV</sequence>
<protein>
    <submittedName>
        <fullName evidence="1">Uncharacterized protein</fullName>
    </submittedName>
</protein>
<dbReference type="Proteomes" id="UP001193389">
    <property type="component" value="Chromosome"/>
</dbReference>
<proteinExistence type="predicted"/>
<name>A0A5K7SH97_9BACT</name>
<keyword evidence="2" id="KW-1185">Reference proteome</keyword>
<dbReference type="KEGG" id="anf:AQPE_5074"/>
<dbReference type="AlphaFoldDB" id="A0A5K7SH97"/>
<dbReference type="EMBL" id="AP018694">
    <property type="protein sequence ID" value="BBE20879.1"/>
    <property type="molecule type" value="Genomic_DNA"/>
</dbReference>